<accession>A0A2V3TXD8</accession>
<dbReference type="OrthoDB" id="9773673at2"/>
<dbReference type="InterPro" id="IPR025997">
    <property type="entry name" value="SBP_2_dom"/>
</dbReference>
<sequence length="331" mass="34829">MGLKMIGHTIRTSIAGIASVLALYTLYVPAVQAQQPKKVIGLSKPNLKGPYPTAELYGILDEAKARGFTVIVQDAGGYANIDKQLDQISNLAIKKVSAILIDPSDPAALNGVVQQARDAGILLVGAGVNVVASAVEPDAAVSSSHCNIGRELAKGAKALLPDGGSLGVLAGPPGSFWATERLRCFKEDIAGTNIKIVAETTSEQDAATSLTRASEILQRHPKLDMIYGADDVYGVGAARAAQAADRCGRTRIIFSVLGEEAEDMMNAGCADYVVAQQPVLIGRTEVRVVSDLLEGKKPEPKVINVPLIAITPDNLKTVDKAHLRPPAGWRP</sequence>
<protein>
    <submittedName>
        <fullName evidence="5">Ribose-binding protein</fullName>
    </submittedName>
</protein>
<evidence type="ECO:0000256" key="1">
    <source>
        <dbReference type="ARBA" id="ARBA00004196"/>
    </source>
</evidence>
<dbReference type="PANTHER" id="PTHR46847:SF1">
    <property type="entry name" value="D-ALLOSE-BINDING PERIPLASMIC PROTEIN-RELATED"/>
    <property type="match status" value="1"/>
</dbReference>
<dbReference type="Pfam" id="PF13407">
    <property type="entry name" value="Peripla_BP_4"/>
    <property type="match status" value="1"/>
</dbReference>
<organism evidence="5 6">
    <name type="scientific">Chelatococcus asaccharovorans</name>
    <dbReference type="NCBI Taxonomy" id="28210"/>
    <lineage>
        <taxon>Bacteria</taxon>
        <taxon>Pseudomonadati</taxon>
        <taxon>Pseudomonadota</taxon>
        <taxon>Alphaproteobacteria</taxon>
        <taxon>Hyphomicrobiales</taxon>
        <taxon>Chelatococcaceae</taxon>
        <taxon>Chelatococcus</taxon>
    </lineage>
</organism>
<comment type="similarity">
    <text evidence="2">Belongs to the bacterial solute-binding protein 2 family.</text>
</comment>
<dbReference type="GO" id="GO:0030246">
    <property type="term" value="F:carbohydrate binding"/>
    <property type="evidence" value="ECO:0007669"/>
    <property type="project" value="UniProtKB-ARBA"/>
</dbReference>
<keyword evidence="6" id="KW-1185">Reference proteome</keyword>
<dbReference type="RefSeq" id="WP_110377504.1">
    <property type="nucleotide sequence ID" value="NZ_JAHBRY010000001.1"/>
</dbReference>
<dbReference type="Proteomes" id="UP000248021">
    <property type="component" value="Unassembled WGS sequence"/>
</dbReference>
<gene>
    <name evidence="5" type="ORF">C7450_11320</name>
</gene>
<dbReference type="Gene3D" id="3.40.50.2300">
    <property type="match status" value="2"/>
</dbReference>
<dbReference type="SUPFAM" id="SSF53822">
    <property type="entry name" value="Periplasmic binding protein-like I"/>
    <property type="match status" value="1"/>
</dbReference>
<feature type="domain" description="Periplasmic binding protein" evidence="4">
    <location>
        <begin position="40"/>
        <end position="297"/>
    </location>
</feature>
<evidence type="ECO:0000313" key="6">
    <source>
        <dbReference type="Proteomes" id="UP000248021"/>
    </source>
</evidence>
<comment type="caution">
    <text evidence="5">The sequence shown here is derived from an EMBL/GenBank/DDBJ whole genome shotgun (WGS) entry which is preliminary data.</text>
</comment>
<evidence type="ECO:0000259" key="4">
    <source>
        <dbReference type="Pfam" id="PF13407"/>
    </source>
</evidence>
<dbReference type="InterPro" id="IPR028082">
    <property type="entry name" value="Peripla_BP_I"/>
</dbReference>
<keyword evidence="3" id="KW-0732">Signal</keyword>
<reference evidence="5 6" key="1">
    <citation type="submission" date="2018-05" db="EMBL/GenBank/DDBJ databases">
        <title>Genomic Encyclopedia of Type Strains, Phase IV (KMG-IV): sequencing the most valuable type-strain genomes for metagenomic binning, comparative biology and taxonomic classification.</title>
        <authorList>
            <person name="Goeker M."/>
        </authorList>
    </citation>
    <scope>NUCLEOTIDE SEQUENCE [LARGE SCALE GENOMIC DNA]</scope>
    <source>
        <strain evidence="5 6">DSM 6462</strain>
    </source>
</reference>
<dbReference type="AlphaFoldDB" id="A0A2V3TXD8"/>
<evidence type="ECO:0000256" key="3">
    <source>
        <dbReference type="ARBA" id="ARBA00022729"/>
    </source>
</evidence>
<evidence type="ECO:0000256" key="2">
    <source>
        <dbReference type="ARBA" id="ARBA00007639"/>
    </source>
</evidence>
<dbReference type="PANTHER" id="PTHR46847">
    <property type="entry name" value="D-ALLOSE-BINDING PERIPLASMIC PROTEIN-RELATED"/>
    <property type="match status" value="1"/>
</dbReference>
<comment type="subcellular location">
    <subcellularLocation>
        <location evidence="1">Cell envelope</location>
    </subcellularLocation>
</comment>
<dbReference type="EMBL" id="QJJK01000013">
    <property type="protein sequence ID" value="PXW53532.1"/>
    <property type="molecule type" value="Genomic_DNA"/>
</dbReference>
<evidence type="ECO:0000313" key="5">
    <source>
        <dbReference type="EMBL" id="PXW53532.1"/>
    </source>
</evidence>
<proteinExistence type="inferred from homology"/>
<name>A0A2V3TXD8_9HYPH</name>
<dbReference type="GO" id="GO:0030313">
    <property type="term" value="C:cell envelope"/>
    <property type="evidence" value="ECO:0007669"/>
    <property type="project" value="UniProtKB-SubCell"/>
</dbReference>